<dbReference type="InterPro" id="IPR041657">
    <property type="entry name" value="HTH_17"/>
</dbReference>
<evidence type="ECO:0000259" key="1">
    <source>
        <dbReference type="Pfam" id="PF12728"/>
    </source>
</evidence>
<comment type="caution">
    <text evidence="2">The sequence shown here is derived from an EMBL/GenBank/DDBJ whole genome shotgun (WGS) entry which is preliminary data.</text>
</comment>
<evidence type="ECO:0000313" key="3">
    <source>
        <dbReference type="Proteomes" id="UP000774750"/>
    </source>
</evidence>
<dbReference type="Pfam" id="PF12728">
    <property type="entry name" value="HTH_17"/>
    <property type="match status" value="1"/>
</dbReference>
<dbReference type="Proteomes" id="UP000774750">
    <property type="component" value="Unassembled WGS sequence"/>
</dbReference>
<dbReference type="InterPro" id="IPR010093">
    <property type="entry name" value="SinI_DNA-bd"/>
</dbReference>
<dbReference type="SUPFAM" id="SSF46955">
    <property type="entry name" value="Putative DNA-binding domain"/>
    <property type="match status" value="1"/>
</dbReference>
<dbReference type="InterPro" id="IPR009061">
    <property type="entry name" value="DNA-bd_dom_put_sf"/>
</dbReference>
<proteinExistence type="predicted"/>
<dbReference type="AlphaFoldDB" id="A0A938X9W6"/>
<dbReference type="EMBL" id="JACJKY010000014">
    <property type="protein sequence ID" value="MBM6921319.1"/>
    <property type="molecule type" value="Genomic_DNA"/>
</dbReference>
<dbReference type="InterPro" id="IPR036388">
    <property type="entry name" value="WH-like_DNA-bd_sf"/>
</dbReference>
<accession>A0A938X9W6</accession>
<reference evidence="2" key="1">
    <citation type="submission" date="2020-08" db="EMBL/GenBank/DDBJ databases">
        <authorList>
            <person name="Cejkova D."/>
            <person name="Kubasova T."/>
            <person name="Jahodarova E."/>
            <person name="Rychlik I."/>
        </authorList>
    </citation>
    <scope>NUCLEOTIDE SEQUENCE</scope>
    <source>
        <strain evidence="2">An559</strain>
    </source>
</reference>
<dbReference type="RefSeq" id="WP_191494600.1">
    <property type="nucleotide sequence ID" value="NZ_JACJKY010000014.1"/>
</dbReference>
<dbReference type="NCBIfam" id="TIGR01764">
    <property type="entry name" value="excise"/>
    <property type="match status" value="1"/>
</dbReference>
<evidence type="ECO:0000313" key="2">
    <source>
        <dbReference type="EMBL" id="MBM6921319.1"/>
    </source>
</evidence>
<dbReference type="Gene3D" id="1.10.10.10">
    <property type="entry name" value="Winged helix-like DNA-binding domain superfamily/Winged helix DNA-binding domain"/>
    <property type="match status" value="1"/>
</dbReference>
<protein>
    <submittedName>
        <fullName evidence="2">Helix-turn-helix domain-containing protein</fullName>
    </submittedName>
</protein>
<feature type="domain" description="Helix-turn-helix" evidence="1">
    <location>
        <begin position="10"/>
        <end position="58"/>
    </location>
</feature>
<organism evidence="2 3">
    <name type="scientific">Merdimmobilis hominis</name>
    <dbReference type="NCBI Taxonomy" id="2897707"/>
    <lineage>
        <taxon>Bacteria</taxon>
        <taxon>Bacillati</taxon>
        <taxon>Bacillota</taxon>
        <taxon>Clostridia</taxon>
        <taxon>Eubacteriales</taxon>
        <taxon>Oscillospiraceae</taxon>
        <taxon>Merdimmobilis</taxon>
    </lineage>
</organism>
<dbReference type="GO" id="GO:0003677">
    <property type="term" value="F:DNA binding"/>
    <property type="evidence" value="ECO:0007669"/>
    <property type="project" value="InterPro"/>
</dbReference>
<name>A0A938X9W6_9FIRM</name>
<sequence length="59" mass="6656">MKKHSCKAVFNLKEAASYLGISVPTLVRLLKSGEIPCRRGGQRWLIAQSVLDDWLKQKS</sequence>
<reference evidence="2" key="2">
    <citation type="journal article" date="2021" name="Sci. Rep.">
        <title>The distribution of antibiotic resistance genes in chicken gut microbiota commensals.</title>
        <authorList>
            <person name="Juricova H."/>
            <person name="Matiasovicova J."/>
            <person name="Kubasova T."/>
            <person name="Cejkova D."/>
            <person name="Rychlik I."/>
        </authorList>
    </citation>
    <scope>NUCLEOTIDE SEQUENCE</scope>
    <source>
        <strain evidence="2">An559</strain>
    </source>
</reference>
<gene>
    <name evidence="2" type="ORF">H6A12_09140</name>
</gene>
<keyword evidence="3" id="KW-1185">Reference proteome</keyword>